<comment type="caution">
    <text evidence="2">The sequence shown here is derived from an EMBL/GenBank/DDBJ whole genome shotgun (WGS) entry which is preliminary data.</text>
</comment>
<dbReference type="Proteomes" id="UP000827092">
    <property type="component" value="Unassembled WGS sequence"/>
</dbReference>
<sequence>MNKAHDHLVAYVQVLEKNASFFCFFCLFEEMASVSYVFNTKNQLVASLCVLDFLTISAGRNRNWTQHRPSEVPLNALPPCLVDAFVCFLSCLTVAGMELLCLIMFGEQWLRVH</sequence>
<protein>
    <submittedName>
        <fullName evidence="2">Uncharacterized protein</fullName>
    </submittedName>
</protein>
<gene>
    <name evidence="2" type="ORF">JTE90_019724</name>
</gene>
<dbReference type="AlphaFoldDB" id="A0AAV6UPF5"/>
<feature type="transmembrane region" description="Helical" evidence="1">
    <location>
        <begin position="81"/>
        <end position="105"/>
    </location>
</feature>
<keyword evidence="1" id="KW-1133">Transmembrane helix</keyword>
<accession>A0AAV6UPF5</accession>
<dbReference type="EMBL" id="JAFNEN010000334">
    <property type="protein sequence ID" value="KAG8185465.1"/>
    <property type="molecule type" value="Genomic_DNA"/>
</dbReference>
<evidence type="ECO:0000313" key="3">
    <source>
        <dbReference type="Proteomes" id="UP000827092"/>
    </source>
</evidence>
<evidence type="ECO:0000256" key="1">
    <source>
        <dbReference type="SAM" id="Phobius"/>
    </source>
</evidence>
<keyword evidence="1" id="KW-0812">Transmembrane</keyword>
<proteinExistence type="predicted"/>
<evidence type="ECO:0000313" key="2">
    <source>
        <dbReference type="EMBL" id="KAG8185465.1"/>
    </source>
</evidence>
<keyword evidence="1" id="KW-0472">Membrane</keyword>
<reference evidence="2 3" key="1">
    <citation type="journal article" date="2022" name="Nat. Ecol. Evol.">
        <title>A masculinizing supergene underlies an exaggerated male reproductive morph in a spider.</title>
        <authorList>
            <person name="Hendrickx F."/>
            <person name="De Corte Z."/>
            <person name="Sonet G."/>
            <person name="Van Belleghem S.M."/>
            <person name="Kostlbacher S."/>
            <person name="Vangestel C."/>
        </authorList>
    </citation>
    <scope>NUCLEOTIDE SEQUENCE [LARGE SCALE GENOMIC DNA]</scope>
    <source>
        <strain evidence="2">W744_W776</strain>
    </source>
</reference>
<keyword evidence="3" id="KW-1185">Reference proteome</keyword>
<name>A0AAV6UPF5_9ARAC</name>
<organism evidence="2 3">
    <name type="scientific">Oedothorax gibbosus</name>
    <dbReference type="NCBI Taxonomy" id="931172"/>
    <lineage>
        <taxon>Eukaryota</taxon>
        <taxon>Metazoa</taxon>
        <taxon>Ecdysozoa</taxon>
        <taxon>Arthropoda</taxon>
        <taxon>Chelicerata</taxon>
        <taxon>Arachnida</taxon>
        <taxon>Araneae</taxon>
        <taxon>Araneomorphae</taxon>
        <taxon>Entelegynae</taxon>
        <taxon>Araneoidea</taxon>
        <taxon>Linyphiidae</taxon>
        <taxon>Erigoninae</taxon>
        <taxon>Oedothorax</taxon>
    </lineage>
</organism>